<evidence type="ECO:0000256" key="5">
    <source>
        <dbReference type="ARBA" id="ARBA00022723"/>
    </source>
</evidence>
<dbReference type="Pfam" id="PF13639">
    <property type="entry name" value="zf-RING_2"/>
    <property type="match status" value="1"/>
</dbReference>
<evidence type="ECO:0000256" key="9">
    <source>
        <dbReference type="ARBA" id="ARBA00023136"/>
    </source>
</evidence>
<dbReference type="CDD" id="cd16454">
    <property type="entry name" value="RING-H2_PA-TM-RING"/>
    <property type="match status" value="1"/>
</dbReference>
<keyword evidence="9 11" id="KW-0472">Membrane</keyword>
<keyword evidence="7" id="KW-0862">Zinc</keyword>
<protein>
    <recommendedName>
        <fullName evidence="3">RING-type E3 ubiquitin transferase</fullName>
        <ecNumber evidence="3">2.3.2.27</ecNumber>
    </recommendedName>
</protein>
<evidence type="ECO:0000256" key="7">
    <source>
        <dbReference type="ARBA" id="ARBA00022833"/>
    </source>
</evidence>
<keyword evidence="4 11" id="KW-0812">Transmembrane</keyword>
<evidence type="ECO:0000256" key="6">
    <source>
        <dbReference type="ARBA" id="ARBA00022771"/>
    </source>
</evidence>
<keyword evidence="8 11" id="KW-1133">Transmembrane helix</keyword>
<dbReference type="InterPro" id="IPR003137">
    <property type="entry name" value="PA_domain"/>
</dbReference>
<comment type="catalytic activity">
    <reaction evidence="1">
        <text>S-ubiquitinyl-[E2 ubiquitin-conjugating enzyme]-L-cysteine + [acceptor protein]-L-lysine = [E2 ubiquitin-conjugating enzyme]-L-cysteine + N(6)-ubiquitinyl-[acceptor protein]-L-lysine.</text>
        <dbReference type="EC" id="2.3.2.27"/>
    </reaction>
</comment>
<evidence type="ECO:0000256" key="10">
    <source>
        <dbReference type="PROSITE-ProRule" id="PRU00175"/>
    </source>
</evidence>
<evidence type="ECO:0000259" key="13">
    <source>
        <dbReference type="PROSITE" id="PS50089"/>
    </source>
</evidence>
<comment type="subcellular location">
    <subcellularLocation>
        <location evidence="2">Membrane</location>
        <topology evidence="2">Single-pass membrane protein</topology>
    </subcellularLocation>
</comment>
<evidence type="ECO:0000256" key="2">
    <source>
        <dbReference type="ARBA" id="ARBA00004167"/>
    </source>
</evidence>
<name>A0A1W0WCH2_HYPEX</name>
<evidence type="ECO:0000256" key="4">
    <source>
        <dbReference type="ARBA" id="ARBA00022692"/>
    </source>
</evidence>
<feature type="transmembrane region" description="Helical" evidence="11">
    <location>
        <begin position="175"/>
        <end position="199"/>
    </location>
</feature>
<dbReference type="Pfam" id="PF02225">
    <property type="entry name" value="PA"/>
    <property type="match status" value="1"/>
</dbReference>
<feature type="chain" id="PRO_5012686892" description="RING-type E3 ubiquitin transferase" evidence="12">
    <location>
        <begin position="24"/>
        <end position="339"/>
    </location>
</feature>
<dbReference type="SMART" id="SM00184">
    <property type="entry name" value="RING"/>
    <property type="match status" value="1"/>
</dbReference>
<evidence type="ECO:0000313" key="14">
    <source>
        <dbReference type="EMBL" id="OQV12877.1"/>
    </source>
</evidence>
<dbReference type="InterPro" id="IPR001841">
    <property type="entry name" value="Znf_RING"/>
</dbReference>
<accession>A0A1W0WCH2</accession>
<dbReference type="InterPro" id="IPR013083">
    <property type="entry name" value="Znf_RING/FYVE/PHD"/>
</dbReference>
<keyword evidence="6 10" id="KW-0863">Zinc-finger</keyword>
<evidence type="ECO:0000256" key="3">
    <source>
        <dbReference type="ARBA" id="ARBA00012483"/>
    </source>
</evidence>
<dbReference type="GO" id="GO:0008270">
    <property type="term" value="F:zinc ion binding"/>
    <property type="evidence" value="ECO:0007669"/>
    <property type="project" value="UniProtKB-KW"/>
</dbReference>
<sequence length="339" mass="37448">MDPGKWSALLRLGLLNSFVTVFGADVTVKSPQGIQMISLRANMATVGSGLPDTRLVGYIVRSRPVHACSPLSFATTNPDIALWLKPKILLVQEGPCPVSDQIQRAEEAGFVAIIIFSNSSNDVVGIGAEKLNTTIPAVLISQMDGILLWDKYVWSTGYYVVINEERTKMTVAWELILILIPVSIVIIPLAAIVIITIVAGRCPMFYTAYANARQRTKLVTSLPERKLIKEEVIEDGPACSICLEFYKVADKIRRILPCGHEFHSVCVDPWLLGDNLVCPLCRREVRMDLADHNSATLRKSDFLRRIYTLPLVSFGIPGIHPFPGRPERTTAAASEEHVV</sequence>
<gene>
    <name evidence="14" type="ORF">BV898_12896</name>
</gene>
<reference evidence="15" key="1">
    <citation type="submission" date="2017-01" db="EMBL/GenBank/DDBJ databases">
        <title>Comparative genomics of anhydrobiosis in the tardigrade Hypsibius dujardini.</title>
        <authorList>
            <person name="Yoshida Y."/>
            <person name="Koutsovoulos G."/>
            <person name="Laetsch D."/>
            <person name="Stevens L."/>
            <person name="Kumar S."/>
            <person name="Horikawa D."/>
            <person name="Ishino K."/>
            <person name="Komine S."/>
            <person name="Tomita M."/>
            <person name="Blaxter M."/>
            <person name="Arakawa K."/>
        </authorList>
    </citation>
    <scope>NUCLEOTIDE SEQUENCE [LARGE SCALE GENOMIC DNA]</scope>
    <source>
        <strain evidence="15">Z151</strain>
    </source>
</reference>
<dbReference type="PANTHER" id="PTHR47168">
    <property type="entry name" value="RING ZINC FINGER DOMAIN SUPERFAMILY PROTEIN-RELATED"/>
    <property type="match status" value="1"/>
</dbReference>
<keyword evidence="5" id="KW-0479">Metal-binding</keyword>
<dbReference type="SUPFAM" id="SSF52025">
    <property type="entry name" value="PA domain"/>
    <property type="match status" value="1"/>
</dbReference>
<dbReference type="EMBL" id="MTYJ01000135">
    <property type="protein sequence ID" value="OQV12877.1"/>
    <property type="molecule type" value="Genomic_DNA"/>
</dbReference>
<proteinExistence type="predicted"/>
<dbReference type="PROSITE" id="PS50089">
    <property type="entry name" value="ZF_RING_2"/>
    <property type="match status" value="1"/>
</dbReference>
<evidence type="ECO:0000256" key="1">
    <source>
        <dbReference type="ARBA" id="ARBA00000900"/>
    </source>
</evidence>
<feature type="domain" description="RING-type" evidence="13">
    <location>
        <begin position="239"/>
        <end position="282"/>
    </location>
</feature>
<dbReference type="Proteomes" id="UP000192578">
    <property type="component" value="Unassembled WGS sequence"/>
</dbReference>
<organism evidence="14 15">
    <name type="scientific">Hypsibius exemplaris</name>
    <name type="common">Freshwater tardigrade</name>
    <dbReference type="NCBI Taxonomy" id="2072580"/>
    <lineage>
        <taxon>Eukaryota</taxon>
        <taxon>Metazoa</taxon>
        <taxon>Ecdysozoa</taxon>
        <taxon>Tardigrada</taxon>
        <taxon>Eutardigrada</taxon>
        <taxon>Parachela</taxon>
        <taxon>Hypsibioidea</taxon>
        <taxon>Hypsibiidae</taxon>
        <taxon>Hypsibius</taxon>
    </lineage>
</organism>
<dbReference type="OrthoDB" id="5357315at2759"/>
<dbReference type="InterPro" id="IPR046450">
    <property type="entry name" value="PA_dom_sf"/>
</dbReference>
<dbReference type="Gene3D" id="3.50.30.30">
    <property type="match status" value="1"/>
</dbReference>
<evidence type="ECO:0000256" key="12">
    <source>
        <dbReference type="SAM" id="SignalP"/>
    </source>
</evidence>
<dbReference type="GO" id="GO:0016020">
    <property type="term" value="C:membrane"/>
    <property type="evidence" value="ECO:0007669"/>
    <property type="project" value="UniProtKB-SubCell"/>
</dbReference>
<feature type="signal peptide" evidence="12">
    <location>
        <begin position="1"/>
        <end position="23"/>
    </location>
</feature>
<evidence type="ECO:0000256" key="8">
    <source>
        <dbReference type="ARBA" id="ARBA00022989"/>
    </source>
</evidence>
<dbReference type="GO" id="GO:0061630">
    <property type="term" value="F:ubiquitin protein ligase activity"/>
    <property type="evidence" value="ECO:0007669"/>
    <property type="project" value="UniProtKB-EC"/>
</dbReference>
<evidence type="ECO:0000256" key="11">
    <source>
        <dbReference type="SAM" id="Phobius"/>
    </source>
</evidence>
<keyword evidence="12" id="KW-0732">Signal</keyword>
<evidence type="ECO:0000313" key="15">
    <source>
        <dbReference type="Proteomes" id="UP000192578"/>
    </source>
</evidence>
<dbReference type="SUPFAM" id="SSF57850">
    <property type="entry name" value="RING/U-box"/>
    <property type="match status" value="1"/>
</dbReference>
<dbReference type="Gene3D" id="3.30.40.10">
    <property type="entry name" value="Zinc/RING finger domain, C3HC4 (zinc finger)"/>
    <property type="match status" value="1"/>
</dbReference>
<keyword evidence="15" id="KW-1185">Reference proteome</keyword>
<dbReference type="InterPro" id="IPR051653">
    <property type="entry name" value="E3_ligase_sorting_rcpt"/>
</dbReference>
<dbReference type="EC" id="2.3.2.27" evidence="3"/>
<dbReference type="PANTHER" id="PTHR47168:SF1">
    <property type="entry name" value="OS02G0798600 PROTEIN"/>
    <property type="match status" value="1"/>
</dbReference>
<comment type="caution">
    <text evidence="14">The sequence shown here is derived from an EMBL/GenBank/DDBJ whole genome shotgun (WGS) entry which is preliminary data.</text>
</comment>
<dbReference type="AlphaFoldDB" id="A0A1W0WCH2"/>